<evidence type="ECO:0000259" key="2">
    <source>
        <dbReference type="Pfam" id="PF12728"/>
    </source>
</evidence>
<organism evidence="3 4">
    <name type="scientific">Cryptosporangium japonicum</name>
    <dbReference type="NCBI Taxonomy" id="80872"/>
    <lineage>
        <taxon>Bacteria</taxon>
        <taxon>Bacillati</taxon>
        <taxon>Actinomycetota</taxon>
        <taxon>Actinomycetes</taxon>
        <taxon>Cryptosporangiales</taxon>
        <taxon>Cryptosporangiaceae</taxon>
        <taxon>Cryptosporangium</taxon>
    </lineage>
</organism>
<keyword evidence="4" id="KW-1185">Reference proteome</keyword>
<comment type="caution">
    <text evidence="3">The sequence shown here is derived from an EMBL/GenBank/DDBJ whole genome shotgun (WGS) entry which is preliminary data.</text>
</comment>
<dbReference type="NCBIfam" id="TIGR01764">
    <property type="entry name" value="excise"/>
    <property type="match status" value="1"/>
</dbReference>
<feature type="domain" description="Helix-turn-helix" evidence="2">
    <location>
        <begin position="74"/>
        <end position="123"/>
    </location>
</feature>
<reference evidence="4" key="1">
    <citation type="journal article" date="2019" name="Int. J. Syst. Evol. Microbiol.">
        <title>The Global Catalogue of Microorganisms (GCM) 10K type strain sequencing project: providing services to taxonomists for standard genome sequencing and annotation.</title>
        <authorList>
            <consortium name="The Broad Institute Genomics Platform"/>
            <consortium name="The Broad Institute Genome Sequencing Center for Infectious Disease"/>
            <person name="Wu L."/>
            <person name="Ma J."/>
        </authorList>
    </citation>
    <scope>NUCLEOTIDE SEQUENCE [LARGE SCALE GENOMIC DNA]</scope>
    <source>
        <strain evidence="4">JCM 10425</strain>
    </source>
</reference>
<evidence type="ECO:0000313" key="3">
    <source>
        <dbReference type="EMBL" id="GAA0255792.1"/>
    </source>
</evidence>
<name>A0ABP3E8M2_9ACTN</name>
<evidence type="ECO:0000256" key="1">
    <source>
        <dbReference type="SAM" id="MobiDB-lite"/>
    </source>
</evidence>
<dbReference type="Pfam" id="PF12728">
    <property type="entry name" value="HTH_17"/>
    <property type="match status" value="1"/>
</dbReference>
<feature type="compositionally biased region" description="Polar residues" evidence="1">
    <location>
        <begin position="31"/>
        <end position="42"/>
    </location>
</feature>
<dbReference type="EMBL" id="BAAAGX010000017">
    <property type="protein sequence ID" value="GAA0255792.1"/>
    <property type="molecule type" value="Genomic_DNA"/>
</dbReference>
<dbReference type="Proteomes" id="UP001500967">
    <property type="component" value="Unassembled WGS sequence"/>
</dbReference>
<dbReference type="InterPro" id="IPR010093">
    <property type="entry name" value="SinI_DNA-bd"/>
</dbReference>
<dbReference type="InterPro" id="IPR041657">
    <property type="entry name" value="HTH_17"/>
</dbReference>
<protein>
    <recommendedName>
        <fullName evidence="2">Helix-turn-helix domain-containing protein</fullName>
    </recommendedName>
</protein>
<proteinExistence type="predicted"/>
<feature type="compositionally biased region" description="Polar residues" evidence="1">
    <location>
        <begin position="1"/>
        <end position="22"/>
    </location>
</feature>
<accession>A0ABP3E8M2</accession>
<sequence length="137" mass="15246">MTTRRAVNGTQNRRAETAQTVRPVTDLPGRSRTSTSGALSARSQRRQRGAGEREDLHAIGGSVRRAANSSGERYLSVPQVAAILGTTERFPRRLIEERRIEVAHFGRHVRIAESVLLAYIERCTTPARPSTRNRRSA</sequence>
<gene>
    <name evidence="3" type="ORF">GCM10009539_46270</name>
</gene>
<evidence type="ECO:0000313" key="4">
    <source>
        <dbReference type="Proteomes" id="UP001500967"/>
    </source>
</evidence>
<feature type="region of interest" description="Disordered" evidence="1">
    <location>
        <begin position="1"/>
        <end position="71"/>
    </location>
</feature>